<dbReference type="Proteomes" id="UP000265515">
    <property type="component" value="Unassembled WGS sequence"/>
</dbReference>
<feature type="compositionally biased region" description="Low complexity" evidence="1">
    <location>
        <begin position="212"/>
        <end position="232"/>
    </location>
</feature>
<evidence type="ECO:0000256" key="1">
    <source>
        <dbReference type="SAM" id="MobiDB-lite"/>
    </source>
</evidence>
<feature type="region of interest" description="Disordered" evidence="1">
    <location>
        <begin position="212"/>
        <end position="449"/>
    </location>
</feature>
<accession>A0A388M9Y8</accession>
<proteinExistence type="predicted"/>
<comment type="caution">
    <text evidence="2">The sequence shown here is derived from an EMBL/GenBank/DDBJ whole genome shotgun (WGS) entry which is preliminary data.</text>
</comment>
<dbReference type="AlphaFoldDB" id="A0A388M9Y8"/>
<dbReference type="EMBL" id="BFEA01000901">
    <property type="protein sequence ID" value="GBG91391.1"/>
    <property type="molecule type" value="Genomic_DNA"/>
</dbReference>
<organism evidence="2 3">
    <name type="scientific">Chara braunii</name>
    <name type="common">Braun's stonewort</name>
    <dbReference type="NCBI Taxonomy" id="69332"/>
    <lineage>
        <taxon>Eukaryota</taxon>
        <taxon>Viridiplantae</taxon>
        <taxon>Streptophyta</taxon>
        <taxon>Charophyceae</taxon>
        <taxon>Charales</taxon>
        <taxon>Characeae</taxon>
        <taxon>Chara</taxon>
    </lineage>
</organism>
<sequence length="449" mass="45738">MSELRELVRDYLFRTDKHRSQQAEMPRKRSATSAGRRLATPAGQGTGTDENAKCSVNFKSLNFSTLRDTCPPTQTTDGRCCIPLGQVISGLHLDLSMLSDKCINEFFLAMSDEGFDPNRLLGLCMPHLAPLVRTGKPFPTFPRLPGASVTEVIGILRKTATTAYTKLENAAPGSLEIAGGSEGGPDVVDILQKNAKKVYTALGSTALASSSLNIEGGSQSGSSDVAVSSESGLQGDAEESSLQQGLLSSQAPPSIGSHGGSEPSQPAPLSSSDDEAAAASSLSEEDSQATLQSDAGNNVASSGSGSSHSVQGTPSSEAPLAESEDGEYDPSEALPSSSSDQADPSIVDQYELQGSLASGSGALHAPSSQSGQHGSSENAEKKSTEGGVPASEARPLLGSDSDASDKSTPLPKSSGESAPSSSTSSASGQKSSPPSSASGQHGDSAEKSS</sequence>
<keyword evidence="3" id="KW-1185">Reference proteome</keyword>
<feature type="compositionally biased region" description="Low complexity" evidence="1">
    <location>
        <begin position="413"/>
        <end position="439"/>
    </location>
</feature>
<gene>
    <name evidence="2" type="ORF">CBR_g52278</name>
</gene>
<name>A0A388M9Y8_CHABU</name>
<dbReference type="Gramene" id="GBG91391">
    <property type="protein sequence ID" value="GBG91391"/>
    <property type="gene ID" value="CBR_g52278"/>
</dbReference>
<feature type="compositionally biased region" description="Low complexity" evidence="1">
    <location>
        <begin position="293"/>
        <end position="310"/>
    </location>
</feature>
<feature type="compositionally biased region" description="Basic and acidic residues" evidence="1">
    <location>
        <begin position="18"/>
        <end position="27"/>
    </location>
</feature>
<feature type="region of interest" description="Disordered" evidence="1">
    <location>
        <begin position="18"/>
        <end position="51"/>
    </location>
</feature>
<feature type="compositionally biased region" description="Low complexity" evidence="1">
    <location>
        <begin position="240"/>
        <end position="250"/>
    </location>
</feature>
<evidence type="ECO:0000313" key="3">
    <source>
        <dbReference type="Proteomes" id="UP000265515"/>
    </source>
</evidence>
<reference evidence="2 3" key="1">
    <citation type="journal article" date="2018" name="Cell">
        <title>The Chara Genome: Secondary Complexity and Implications for Plant Terrestrialization.</title>
        <authorList>
            <person name="Nishiyama T."/>
            <person name="Sakayama H."/>
            <person name="Vries J.D."/>
            <person name="Buschmann H."/>
            <person name="Saint-Marcoux D."/>
            <person name="Ullrich K.K."/>
            <person name="Haas F.B."/>
            <person name="Vanderstraeten L."/>
            <person name="Becker D."/>
            <person name="Lang D."/>
            <person name="Vosolsobe S."/>
            <person name="Rombauts S."/>
            <person name="Wilhelmsson P.K.I."/>
            <person name="Janitza P."/>
            <person name="Kern R."/>
            <person name="Heyl A."/>
            <person name="Rumpler F."/>
            <person name="Villalobos L.I.A.C."/>
            <person name="Clay J.M."/>
            <person name="Skokan R."/>
            <person name="Toyoda A."/>
            <person name="Suzuki Y."/>
            <person name="Kagoshima H."/>
            <person name="Schijlen E."/>
            <person name="Tajeshwar N."/>
            <person name="Catarino B."/>
            <person name="Hetherington A.J."/>
            <person name="Saltykova A."/>
            <person name="Bonnot C."/>
            <person name="Breuninger H."/>
            <person name="Symeonidi A."/>
            <person name="Radhakrishnan G.V."/>
            <person name="Van Nieuwerburgh F."/>
            <person name="Deforce D."/>
            <person name="Chang C."/>
            <person name="Karol K.G."/>
            <person name="Hedrich R."/>
            <person name="Ulvskov P."/>
            <person name="Glockner G."/>
            <person name="Delwiche C.F."/>
            <person name="Petrasek J."/>
            <person name="Van de Peer Y."/>
            <person name="Friml J."/>
            <person name="Beilby M."/>
            <person name="Dolan L."/>
            <person name="Kohara Y."/>
            <person name="Sugano S."/>
            <person name="Fujiyama A."/>
            <person name="Delaux P.-M."/>
            <person name="Quint M."/>
            <person name="TheiBen G."/>
            <person name="Hagemann M."/>
            <person name="Harholt J."/>
            <person name="Dunand C."/>
            <person name="Zachgo S."/>
            <person name="Langdale J."/>
            <person name="Maumus F."/>
            <person name="Straeten D.V.D."/>
            <person name="Gould S.B."/>
            <person name="Rensing S.A."/>
        </authorList>
    </citation>
    <scope>NUCLEOTIDE SEQUENCE [LARGE SCALE GENOMIC DNA]</scope>
    <source>
        <strain evidence="2 3">S276</strain>
    </source>
</reference>
<feature type="compositionally biased region" description="Low complexity" evidence="1">
    <location>
        <begin position="267"/>
        <end position="282"/>
    </location>
</feature>
<feature type="compositionally biased region" description="Polar residues" evidence="1">
    <location>
        <begin position="366"/>
        <end position="377"/>
    </location>
</feature>
<evidence type="ECO:0000313" key="2">
    <source>
        <dbReference type="EMBL" id="GBG91391.1"/>
    </source>
</evidence>
<protein>
    <submittedName>
        <fullName evidence="2">Uncharacterized protein</fullName>
    </submittedName>
</protein>